<evidence type="ECO:0008006" key="3">
    <source>
        <dbReference type="Google" id="ProtNLM"/>
    </source>
</evidence>
<keyword evidence="2" id="KW-1185">Reference proteome</keyword>
<name>A0ABQ2NIE3_9FLAO</name>
<protein>
    <recommendedName>
        <fullName evidence="3">DUF5640 domain-containing protein</fullName>
    </recommendedName>
</protein>
<reference evidence="2" key="1">
    <citation type="journal article" date="2019" name="Int. J. Syst. Evol. Microbiol.">
        <title>The Global Catalogue of Microorganisms (GCM) 10K type strain sequencing project: providing services to taxonomists for standard genome sequencing and annotation.</title>
        <authorList>
            <consortium name="The Broad Institute Genomics Platform"/>
            <consortium name="The Broad Institute Genome Sequencing Center for Infectious Disease"/>
            <person name="Wu L."/>
            <person name="Ma J."/>
        </authorList>
    </citation>
    <scope>NUCLEOTIDE SEQUENCE [LARGE SCALE GENOMIC DNA]</scope>
    <source>
        <strain evidence="2">CGMCC 1.7656</strain>
    </source>
</reference>
<gene>
    <name evidence="1" type="ORF">GCM10010992_05530</name>
</gene>
<organism evidence="1 2">
    <name type="scientific">Cloacibacterium rupense</name>
    <dbReference type="NCBI Taxonomy" id="517423"/>
    <lineage>
        <taxon>Bacteria</taxon>
        <taxon>Pseudomonadati</taxon>
        <taxon>Bacteroidota</taxon>
        <taxon>Flavobacteriia</taxon>
        <taxon>Flavobacteriales</taxon>
        <taxon>Weeksellaceae</taxon>
    </lineage>
</organism>
<sequence length="138" mass="16363">MKNLFIAVMMIASVLSYSQDYIGKKEFDTNIQGCWKGTEKDQQYEGITKYWVSCRLEDGRSLLLFVTMDKFGNVNQHTENGNWWTNDGKFFEYHKKADALDIYVYKILSKEKIEFRSYEINGKKDDTYLFTDEKIEDL</sequence>
<dbReference type="RefSeq" id="WP_188616554.1">
    <property type="nucleotide sequence ID" value="NZ_BMLV01000001.1"/>
</dbReference>
<proteinExistence type="predicted"/>
<dbReference type="Proteomes" id="UP000620064">
    <property type="component" value="Unassembled WGS sequence"/>
</dbReference>
<evidence type="ECO:0000313" key="2">
    <source>
        <dbReference type="Proteomes" id="UP000620064"/>
    </source>
</evidence>
<comment type="caution">
    <text evidence="1">The sequence shown here is derived from an EMBL/GenBank/DDBJ whole genome shotgun (WGS) entry which is preliminary data.</text>
</comment>
<evidence type="ECO:0000313" key="1">
    <source>
        <dbReference type="EMBL" id="GGP02180.1"/>
    </source>
</evidence>
<dbReference type="EMBL" id="BMLV01000001">
    <property type="protein sequence ID" value="GGP02180.1"/>
    <property type="molecule type" value="Genomic_DNA"/>
</dbReference>
<accession>A0ABQ2NIE3</accession>